<dbReference type="InterPro" id="IPR007527">
    <property type="entry name" value="Znf_SWIM"/>
</dbReference>
<dbReference type="GO" id="GO:0004803">
    <property type="term" value="F:transposase activity"/>
    <property type="evidence" value="ECO:0007669"/>
    <property type="project" value="InterPro"/>
</dbReference>
<keyword evidence="4" id="KW-0862">Zinc</keyword>
<dbReference type="GO" id="GO:0008270">
    <property type="term" value="F:zinc ion binding"/>
    <property type="evidence" value="ECO:0007669"/>
    <property type="project" value="UniProtKB-KW"/>
</dbReference>
<dbReference type="GO" id="GO:0006313">
    <property type="term" value="P:DNA transposition"/>
    <property type="evidence" value="ECO:0007669"/>
    <property type="project" value="InterPro"/>
</dbReference>
<gene>
    <name evidence="7" type="ORF">Scaly_0072000</name>
</gene>
<dbReference type="PANTHER" id="PTHR31973:SF191">
    <property type="entry name" value="OS05G0489400 PROTEIN"/>
    <property type="match status" value="1"/>
</dbReference>
<protein>
    <recommendedName>
        <fullName evidence="6">SWIM-type domain-containing protein</fullName>
    </recommendedName>
</protein>
<evidence type="ECO:0000256" key="3">
    <source>
        <dbReference type="ARBA" id="ARBA00023172"/>
    </source>
</evidence>
<reference evidence="7" key="1">
    <citation type="submission" date="2020-06" db="EMBL/GenBank/DDBJ databases">
        <authorList>
            <person name="Li T."/>
            <person name="Hu X."/>
            <person name="Zhang T."/>
            <person name="Song X."/>
            <person name="Zhang H."/>
            <person name="Dai N."/>
            <person name="Sheng W."/>
            <person name="Hou X."/>
            <person name="Wei L."/>
        </authorList>
    </citation>
    <scope>NUCLEOTIDE SEQUENCE</scope>
    <source>
        <strain evidence="7">KEN8</strain>
        <tissue evidence="7">Leaf</tissue>
    </source>
</reference>
<dbReference type="AlphaFoldDB" id="A0AAW2SXH2"/>
<keyword evidence="3" id="KW-0233">DNA recombination</keyword>
<name>A0AAW2SXH2_9LAMI</name>
<feature type="region of interest" description="Disordered" evidence="5">
    <location>
        <begin position="450"/>
        <end position="477"/>
    </location>
</feature>
<evidence type="ECO:0000313" key="7">
    <source>
        <dbReference type="EMBL" id="KAL0396236.1"/>
    </source>
</evidence>
<evidence type="ECO:0000256" key="2">
    <source>
        <dbReference type="ARBA" id="ARBA00023125"/>
    </source>
</evidence>
<keyword evidence="4" id="KW-0863">Zinc-finger</keyword>
<dbReference type="PANTHER" id="PTHR31973">
    <property type="entry name" value="POLYPROTEIN, PUTATIVE-RELATED"/>
    <property type="match status" value="1"/>
</dbReference>
<evidence type="ECO:0000256" key="4">
    <source>
        <dbReference type="PROSITE-ProRule" id="PRU00325"/>
    </source>
</evidence>
<proteinExistence type="predicted"/>
<dbReference type="PROSITE" id="PS01007">
    <property type="entry name" value="TRANSPOSASE_MUTATOR"/>
    <property type="match status" value="1"/>
</dbReference>
<feature type="compositionally biased region" description="Basic and acidic residues" evidence="5">
    <location>
        <begin position="458"/>
        <end position="477"/>
    </location>
</feature>
<reference evidence="7" key="2">
    <citation type="journal article" date="2024" name="Plant">
        <title>Genomic evolution and insights into agronomic trait innovations of Sesamum species.</title>
        <authorList>
            <person name="Miao H."/>
            <person name="Wang L."/>
            <person name="Qu L."/>
            <person name="Liu H."/>
            <person name="Sun Y."/>
            <person name="Le M."/>
            <person name="Wang Q."/>
            <person name="Wei S."/>
            <person name="Zheng Y."/>
            <person name="Lin W."/>
            <person name="Duan Y."/>
            <person name="Cao H."/>
            <person name="Xiong S."/>
            <person name="Wang X."/>
            <person name="Wei L."/>
            <person name="Li C."/>
            <person name="Ma Q."/>
            <person name="Ju M."/>
            <person name="Zhao R."/>
            <person name="Li G."/>
            <person name="Mu C."/>
            <person name="Tian Q."/>
            <person name="Mei H."/>
            <person name="Zhang T."/>
            <person name="Gao T."/>
            <person name="Zhang H."/>
        </authorList>
    </citation>
    <scope>NUCLEOTIDE SEQUENCE</scope>
    <source>
        <strain evidence="7">KEN8</strain>
    </source>
</reference>
<dbReference type="Pfam" id="PF03108">
    <property type="entry name" value="DBD_Tnp_Mut"/>
    <property type="match status" value="1"/>
</dbReference>
<dbReference type="InterPro" id="IPR001207">
    <property type="entry name" value="Transposase_mutator"/>
</dbReference>
<dbReference type="InterPro" id="IPR004332">
    <property type="entry name" value="Transposase_MuDR"/>
</dbReference>
<evidence type="ECO:0000259" key="6">
    <source>
        <dbReference type="PROSITE" id="PS50966"/>
    </source>
</evidence>
<organism evidence="7">
    <name type="scientific">Sesamum calycinum</name>
    <dbReference type="NCBI Taxonomy" id="2727403"/>
    <lineage>
        <taxon>Eukaryota</taxon>
        <taxon>Viridiplantae</taxon>
        <taxon>Streptophyta</taxon>
        <taxon>Embryophyta</taxon>
        <taxon>Tracheophyta</taxon>
        <taxon>Spermatophyta</taxon>
        <taxon>Magnoliopsida</taxon>
        <taxon>eudicotyledons</taxon>
        <taxon>Gunneridae</taxon>
        <taxon>Pentapetalae</taxon>
        <taxon>asterids</taxon>
        <taxon>lamiids</taxon>
        <taxon>Lamiales</taxon>
        <taxon>Pedaliaceae</taxon>
        <taxon>Sesamum</taxon>
    </lineage>
</organism>
<dbReference type="GO" id="GO:0003677">
    <property type="term" value="F:DNA binding"/>
    <property type="evidence" value="ECO:0007669"/>
    <property type="project" value="UniProtKB-KW"/>
</dbReference>
<dbReference type="PROSITE" id="PS50966">
    <property type="entry name" value="ZF_SWIM"/>
    <property type="match status" value="1"/>
</dbReference>
<dbReference type="EMBL" id="JACGWM010000001">
    <property type="protein sequence ID" value="KAL0396236.1"/>
    <property type="molecule type" value="Genomic_DNA"/>
</dbReference>
<keyword evidence="4" id="KW-0479">Metal-binding</keyword>
<keyword evidence="1" id="KW-0815">Transposition</keyword>
<accession>A0AAW2SXH2</accession>
<keyword evidence="2" id="KW-0238">DNA-binding</keyword>
<comment type="caution">
    <text evidence="7">The sequence shown here is derived from an EMBL/GenBank/DDBJ whole genome shotgun (WGS) entry which is preliminary data.</text>
</comment>
<sequence>MALMPIIQPASLASEVPDYGVANIDFEDDEDKGKGVVIEESGDDERADWIDWDRNDEDMRENEEWVADSEDDLYDGDESVDYNEDDECFDENVDKEAEWAGILQDDFEYEMRFDSDDHIDDDSPDEFIAKNSNEDNVAKAPVFCPDDTFDPRFALGMKFSHKKEFWGAVHSHAITKKRNRAITKNDKRRVYARCKSNGCSWHINVLRIKDELDFQIREYNHVHNCGASFNVKNLRINWLSQRYVEAFRSDPNISVKAVKKGFLSECRPFIGVDGCHLKGPHGGVLLTAVDKQKGLLPAFDKVLPGVENRFCLRHLHDNMKTAGFKGLGYKKAVWFVAKTTTVSQFQKAMQDIADLDVRCLEWLQDKPASQWSKSHFSTYLKSDDIHYEIQCFDGARYTVDLKEKTCSCRSWDLTDTFCKVYAPAFMPLDGLEMWEKAGYIPLVPSSFGRKRGRPTRARRLEPDEVRKGKKPGKEIQKMPRQKGKMICRFCHQVGHNTKGCKWKKFAEEFPVDDVFKQAAETEQHETTPVQQDEVIVNEYCPLISQPEEVS</sequence>
<evidence type="ECO:0000256" key="5">
    <source>
        <dbReference type="SAM" id="MobiDB-lite"/>
    </source>
</evidence>
<evidence type="ECO:0000256" key="1">
    <source>
        <dbReference type="ARBA" id="ARBA00022578"/>
    </source>
</evidence>
<feature type="domain" description="SWIM-type" evidence="6">
    <location>
        <begin position="397"/>
        <end position="429"/>
    </location>
</feature>